<feature type="coiled-coil region" evidence="1">
    <location>
        <begin position="96"/>
        <end position="147"/>
    </location>
</feature>
<name>A0A0H5R897_9EUKA</name>
<evidence type="ECO:0000313" key="2">
    <source>
        <dbReference type="EMBL" id="CRZ10355.1"/>
    </source>
</evidence>
<sequence>MSSDHVVLRRHTSDIRAQYVHAVYSTVQIDGENDIQQDVDIAIDPSLLAPLPPVPSQFGSERRVLDHIQLRQTKMASELEARERKREIYVQNRMRREAVERAKKEEEDRVAATRAASQLAQEELRRKQQEEDRAKQDQHLLRSLNAEKAIILRHFDGVVGIESDLKVRVSFLESHDSGLSGIWNRLSLPSSNMKEISQTFHRHPLLSSLHQRRRRRKLISSSNFPVTMSKQPNST</sequence>
<dbReference type="EMBL" id="HACM01009913">
    <property type="protein sequence ID" value="CRZ10355.1"/>
    <property type="molecule type" value="Transcribed_RNA"/>
</dbReference>
<proteinExistence type="predicted"/>
<keyword evidence="1" id="KW-0175">Coiled coil</keyword>
<dbReference type="AlphaFoldDB" id="A0A0H5R897"/>
<accession>A0A0H5R897</accession>
<reference evidence="2" key="1">
    <citation type="submission" date="2015-04" db="EMBL/GenBank/DDBJ databases">
        <title>The genome sequence of the plant pathogenic Rhizarian Plasmodiophora brassicae reveals insights in its biotrophic life cycle and the origin of chitin synthesis.</title>
        <authorList>
            <person name="Schwelm A."/>
            <person name="Fogelqvist J."/>
            <person name="Knaust A."/>
            <person name="Julke S."/>
            <person name="Lilja T."/>
            <person name="Dhandapani V."/>
            <person name="Bonilla-Rosso G."/>
            <person name="Karlsson M."/>
            <person name="Shevchenko A."/>
            <person name="Choi S.R."/>
            <person name="Kim H.G."/>
            <person name="Park J.Y."/>
            <person name="Lim Y.P."/>
            <person name="Ludwig-Muller J."/>
            <person name="Dixelius C."/>
        </authorList>
    </citation>
    <scope>NUCLEOTIDE SEQUENCE</scope>
    <source>
        <tissue evidence="2">Potato root galls</tissue>
    </source>
</reference>
<protein>
    <submittedName>
        <fullName evidence="2">Uncharacterized protein</fullName>
    </submittedName>
</protein>
<evidence type="ECO:0000256" key="1">
    <source>
        <dbReference type="SAM" id="Coils"/>
    </source>
</evidence>
<organism evidence="2">
    <name type="scientific">Spongospora subterranea</name>
    <dbReference type="NCBI Taxonomy" id="70186"/>
    <lineage>
        <taxon>Eukaryota</taxon>
        <taxon>Sar</taxon>
        <taxon>Rhizaria</taxon>
        <taxon>Endomyxa</taxon>
        <taxon>Phytomyxea</taxon>
        <taxon>Plasmodiophorida</taxon>
        <taxon>Plasmodiophoridae</taxon>
        <taxon>Spongospora</taxon>
    </lineage>
</organism>